<proteinExistence type="predicted"/>
<sequence>MKFYQRVANVIARKGFVGAWNAALGKLFKTGPYSRMDVREAREEYERLVKEFKEKTADIDFPGLDRFLWYHTIELGDGLVTPGNYDYREVVDAFHFPEDMSGMNVLDIGSATGFFSFEFVKRGATVTSVELPTIAGWDTLSGEEDEILKALTQFHRADSVEEAHYLHLDGPFLFCRELLGLNVNRCYSSIYDLCPEKVNHQRFDLVFIGDVLLHIFSPLKALNSVAPLCRGKLIVSQTIPDVMEGLPLAVYVGGDNRSDCEFCWWLPNRACFTQLLKRLGFRTVEFVSEYRTIERPSYNCSTRTIVHATR</sequence>
<reference evidence="1 2" key="1">
    <citation type="journal article" date="2017" name="ISME J.">
        <title>Potential for microbial H2 and metal transformations associated with novel bacteria and archaea in deep terrestrial subsurface sediments.</title>
        <authorList>
            <person name="Hernsdorf A.W."/>
            <person name="Amano Y."/>
            <person name="Miyakawa K."/>
            <person name="Ise K."/>
            <person name="Suzuki Y."/>
            <person name="Anantharaman K."/>
            <person name="Probst A."/>
            <person name="Burstein D."/>
            <person name="Thomas B.C."/>
            <person name="Banfield J.F."/>
        </authorList>
    </citation>
    <scope>NUCLEOTIDE SEQUENCE [LARGE SCALE GENOMIC DNA]</scope>
    <source>
        <strain evidence="1">HGW-Actinobacteria-3</strain>
    </source>
</reference>
<dbReference type="EMBL" id="PHEX01000077">
    <property type="protein sequence ID" value="PKQ27573.1"/>
    <property type="molecule type" value="Genomic_DNA"/>
</dbReference>
<organism evidence="1 2">
    <name type="scientific">Candidatus Anoxymicrobium japonicum</name>
    <dbReference type="NCBI Taxonomy" id="2013648"/>
    <lineage>
        <taxon>Bacteria</taxon>
        <taxon>Bacillati</taxon>
        <taxon>Actinomycetota</taxon>
        <taxon>Candidatus Geothermincolia</taxon>
        <taxon>Candidatus Geothermincolales</taxon>
        <taxon>Candidatus Anoxymicrobiaceae</taxon>
        <taxon>Candidatus Anoxymicrobium</taxon>
    </lineage>
</organism>
<dbReference type="InterPro" id="IPR029063">
    <property type="entry name" value="SAM-dependent_MTases_sf"/>
</dbReference>
<accession>A0A2N3G4D1</accession>
<gene>
    <name evidence="1" type="ORF">CVT63_07310</name>
</gene>
<comment type="caution">
    <text evidence="1">The sequence shown here is derived from an EMBL/GenBank/DDBJ whole genome shotgun (WGS) entry which is preliminary data.</text>
</comment>
<dbReference type="Proteomes" id="UP000233654">
    <property type="component" value="Unassembled WGS sequence"/>
</dbReference>
<dbReference type="SUPFAM" id="SSF53335">
    <property type="entry name" value="S-adenosyl-L-methionine-dependent methyltransferases"/>
    <property type="match status" value="1"/>
</dbReference>
<dbReference type="Gene3D" id="3.40.50.150">
    <property type="entry name" value="Vaccinia Virus protein VP39"/>
    <property type="match status" value="1"/>
</dbReference>
<evidence type="ECO:0000313" key="2">
    <source>
        <dbReference type="Proteomes" id="UP000233654"/>
    </source>
</evidence>
<evidence type="ECO:0000313" key="1">
    <source>
        <dbReference type="EMBL" id="PKQ27573.1"/>
    </source>
</evidence>
<dbReference type="Pfam" id="PF13489">
    <property type="entry name" value="Methyltransf_23"/>
    <property type="match status" value="1"/>
</dbReference>
<dbReference type="AlphaFoldDB" id="A0A2N3G4D1"/>
<protein>
    <submittedName>
        <fullName evidence="1">Uncharacterized protein</fullName>
    </submittedName>
</protein>
<name>A0A2N3G4D1_9ACTN</name>